<organism evidence="7 8">
    <name type="scientific">Galeopterus variegatus</name>
    <name type="common">Malayan flying lemur</name>
    <name type="synonym">Cynocephalus variegatus</name>
    <dbReference type="NCBI Taxonomy" id="482537"/>
    <lineage>
        <taxon>Eukaryota</taxon>
        <taxon>Metazoa</taxon>
        <taxon>Chordata</taxon>
        <taxon>Craniata</taxon>
        <taxon>Vertebrata</taxon>
        <taxon>Euteleostomi</taxon>
        <taxon>Mammalia</taxon>
        <taxon>Eutheria</taxon>
        <taxon>Euarchontoglires</taxon>
        <taxon>Dermoptera</taxon>
        <taxon>Cynocephalidae</taxon>
        <taxon>Galeopterus</taxon>
    </lineage>
</organism>
<keyword evidence="6" id="KW-0735">Signal-anchor</keyword>
<comment type="cofactor">
    <cofactor evidence="1">
        <name>Mn(2+)</name>
        <dbReference type="ChEBI" id="CHEBI:29035"/>
    </cofactor>
</comment>
<evidence type="ECO:0000256" key="3">
    <source>
        <dbReference type="ARBA" id="ARBA00010413"/>
    </source>
</evidence>
<feature type="non-terminal residue" evidence="8">
    <location>
        <position position="1"/>
    </location>
</feature>
<dbReference type="PANTHER" id="PTHR10462">
    <property type="entry name" value="GLYCOSYLTRANSFERASE-RELATED"/>
    <property type="match status" value="1"/>
</dbReference>
<proteinExistence type="inferred from homology"/>
<dbReference type="Gene3D" id="3.90.550.10">
    <property type="entry name" value="Spore Coat Polysaccharide Biosynthesis Protein SpsA, Chain A"/>
    <property type="match status" value="1"/>
</dbReference>
<dbReference type="InterPro" id="IPR005076">
    <property type="entry name" value="Glyco_trans_6"/>
</dbReference>
<dbReference type="InterPro" id="IPR029044">
    <property type="entry name" value="Nucleotide-diphossugar_trans"/>
</dbReference>
<sequence>RRRPDVITTTEWHAPVIWEGTYNRQVLEKYYKRLNITIGLAVFATEKFVEYLQQFIQSANKHFMIGYNVIFYIMIDDFTRLPPLELGPLRTCKIFSIIKKQGFQDAILINMKNLEMHLIDSMQHEVDFLFVMAVNQIFKNDFGVETLGRSVAQIHAWWYFNNAKDFPYERRPRAAAFIPLEQGDFYYHSATFGGTPNEVLTLLQTYQKGAIHDITKEVKSTYEQHLNKYFFLHKPAKLLSPEYNWDPNFKTPLQIKHVNIAWQSEML</sequence>
<evidence type="ECO:0000256" key="1">
    <source>
        <dbReference type="ARBA" id="ARBA00001936"/>
    </source>
</evidence>
<keyword evidence="4" id="KW-0328">Glycosyltransferase</keyword>
<dbReference type="SUPFAM" id="SSF53448">
    <property type="entry name" value="Nucleotide-diphospho-sugar transferases"/>
    <property type="match status" value="1"/>
</dbReference>
<evidence type="ECO:0000256" key="4">
    <source>
        <dbReference type="ARBA" id="ARBA00022676"/>
    </source>
</evidence>
<accession>A0ABM0SJE3</accession>
<protein>
    <submittedName>
        <fullName evidence="8">N-acetyllactosaminide alpha-1,3-galactosyltransferase-like 1</fullName>
    </submittedName>
</protein>
<dbReference type="RefSeq" id="XP_008592984.1">
    <property type="nucleotide sequence ID" value="XM_008594762.1"/>
</dbReference>
<keyword evidence="6" id="KW-0812">Transmembrane</keyword>
<dbReference type="PANTHER" id="PTHR10462:SF46">
    <property type="entry name" value="N-ACETYLLACTOSAMINIDE ALPHA-1,3-GALACTOSYLTRANSFERASE-LIKE 1"/>
    <property type="match status" value="1"/>
</dbReference>
<evidence type="ECO:0000256" key="5">
    <source>
        <dbReference type="ARBA" id="ARBA00022679"/>
    </source>
</evidence>
<evidence type="ECO:0000313" key="7">
    <source>
        <dbReference type="Proteomes" id="UP000694923"/>
    </source>
</evidence>
<dbReference type="Pfam" id="PF03414">
    <property type="entry name" value="Glyco_transf_6"/>
    <property type="match status" value="1"/>
</dbReference>
<evidence type="ECO:0000313" key="8">
    <source>
        <dbReference type="RefSeq" id="XP_008592984.1"/>
    </source>
</evidence>
<dbReference type="GeneID" id="103610644"/>
<dbReference type="Proteomes" id="UP000694923">
    <property type="component" value="Unplaced"/>
</dbReference>
<evidence type="ECO:0000256" key="6">
    <source>
        <dbReference type="ARBA" id="ARBA00022968"/>
    </source>
</evidence>
<name>A0ABM0SJE3_GALVR</name>
<comment type="subcellular location">
    <subcellularLocation>
        <location evidence="2">Membrane</location>
        <topology evidence="2">Single-pass type II membrane protein</topology>
    </subcellularLocation>
</comment>
<comment type="similarity">
    <text evidence="3">Belongs to the glycosyltransferase 6 family.</text>
</comment>
<gene>
    <name evidence="8" type="primary">LOC103610644</name>
</gene>
<evidence type="ECO:0000256" key="2">
    <source>
        <dbReference type="ARBA" id="ARBA00004606"/>
    </source>
</evidence>
<keyword evidence="5" id="KW-0808">Transferase</keyword>
<reference evidence="8" key="1">
    <citation type="submission" date="2025-08" db="UniProtKB">
        <authorList>
            <consortium name="RefSeq"/>
        </authorList>
    </citation>
    <scope>IDENTIFICATION</scope>
</reference>
<keyword evidence="7" id="KW-1185">Reference proteome</keyword>